<dbReference type="InterPro" id="IPR003439">
    <property type="entry name" value="ABC_transporter-like_ATP-bd"/>
</dbReference>
<sequence length="588" mass="65981">MFSFKDVSYFVNDGSEKQLLNQVNGYVKPGQLTTLMGASGAGKTTLLDTISQRKTTGRVEGQMIMDGKPLGGTFSRSCGFCMQQDVHEPMSTVREALEFSAKLRQPQNAPLTVELDFVNEIISLLELEPNADALVGEPGDGGLSVEERKRVTIGVELAAKPSALLFLDEPTSGLDSQAAFAIVSFLKKIAKQGVPIVCTIHQPSAILFRMFDHVLLLAPGGRTVYFGETGPESRYAIDYFARHGAVMGEYENPPEFIISTVTSNDDSAQNWPQIWKESEECAELQRKNTELESKSWHASADESASEDDGAKYALPLYSQMVELTKRHWTVVWRTGPYNFTADIQDVWLSKWAIFEARERSGIYDYKALLTALILVEIPWQILGYTMVYFCIYWTVGYPNVTGIAGYVYFMFLILSLFGISFCQLMAAIFPNPFIAGYANSLFWVAITVFSGTLVPHSAMNTFYRAWIFWVDPLRYCPGGTVSNVLHGVKAQCKRSDLTIFDPPPNSTCQEYAASFLSRSAGYITNPDSTNDCGYYKYSYGDDHSVTMDYYHTDRWRDWAVLLGWCFANMAGILFFTWLYRVKLRKQAG</sequence>
<dbReference type="RefSeq" id="XP_040696150.1">
    <property type="nucleotide sequence ID" value="XM_040853146.1"/>
</dbReference>
<feature type="transmembrane region" description="Helical" evidence="9">
    <location>
        <begin position="441"/>
        <end position="463"/>
    </location>
</feature>
<dbReference type="Pfam" id="PF01061">
    <property type="entry name" value="ABC2_membrane"/>
    <property type="match status" value="1"/>
</dbReference>
<evidence type="ECO:0000256" key="8">
    <source>
        <dbReference type="ARBA" id="ARBA00023136"/>
    </source>
</evidence>
<dbReference type="VEuPathDB" id="FungiDB:ASPSYDRAFT_95663"/>
<evidence type="ECO:0000313" key="11">
    <source>
        <dbReference type="EMBL" id="OJJ52344.1"/>
    </source>
</evidence>
<accession>A0A1L9SYN4</accession>
<evidence type="ECO:0000256" key="1">
    <source>
        <dbReference type="ARBA" id="ARBA00004141"/>
    </source>
</evidence>
<organism evidence="11 12">
    <name type="scientific">Aspergillus sydowii CBS 593.65</name>
    <dbReference type="NCBI Taxonomy" id="1036612"/>
    <lineage>
        <taxon>Eukaryota</taxon>
        <taxon>Fungi</taxon>
        <taxon>Dikarya</taxon>
        <taxon>Ascomycota</taxon>
        <taxon>Pezizomycotina</taxon>
        <taxon>Eurotiomycetes</taxon>
        <taxon>Eurotiomycetidae</taxon>
        <taxon>Eurotiales</taxon>
        <taxon>Aspergillaceae</taxon>
        <taxon>Aspergillus</taxon>
        <taxon>Aspergillus subgen. Nidulantes</taxon>
    </lineage>
</organism>
<dbReference type="STRING" id="1036612.A0A1L9SYN4"/>
<dbReference type="GeneID" id="63769219"/>
<dbReference type="InterPro" id="IPR013525">
    <property type="entry name" value="ABC2_TM"/>
</dbReference>
<comment type="similarity">
    <text evidence="2">Belongs to the ABC transporter superfamily. ABCG family. PDR (TC 3.A.1.205) subfamily.</text>
</comment>
<evidence type="ECO:0000256" key="9">
    <source>
        <dbReference type="SAM" id="Phobius"/>
    </source>
</evidence>
<dbReference type="OrthoDB" id="245989at2759"/>
<evidence type="ECO:0000256" key="5">
    <source>
        <dbReference type="ARBA" id="ARBA00022741"/>
    </source>
</evidence>
<keyword evidence="6" id="KW-0067">ATP-binding</keyword>
<dbReference type="EMBL" id="KV878602">
    <property type="protein sequence ID" value="OJJ52344.1"/>
    <property type="molecule type" value="Genomic_DNA"/>
</dbReference>
<keyword evidence="7 9" id="KW-1133">Transmembrane helix</keyword>
<dbReference type="Pfam" id="PF00005">
    <property type="entry name" value="ABC_tran"/>
    <property type="match status" value="1"/>
</dbReference>
<dbReference type="PROSITE" id="PS50893">
    <property type="entry name" value="ABC_TRANSPORTER_2"/>
    <property type="match status" value="1"/>
</dbReference>
<dbReference type="InterPro" id="IPR043926">
    <property type="entry name" value="ABCG_dom"/>
</dbReference>
<dbReference type="InterPro" id="IPR034003">
    <property type="entry name" value="ABCG_PDR_2"/>
</dbReference>
<evidence type="ECO:0000313" key="12">
    <source>
        <dbReference type="Proteomes" id="UP000184356"/>
    </source>
</evidence>
<feature type="transmembrane region" description="Helical" evidence="9">
    <location>
        <begin position="367"/>
        <end position="394"/>
    </location>
</feature>
<dbReference type="SMART" id="SM00382">
    <property type="entry name" value="AAA"/>
    <property type="match status" value="1"/>
</dbReference>
<protein>
    <recommendedName>
        <fullName evidence="10">ABC transporter domain-containing protein</fullName>
    </recommendedName>
</protein>
<evidence type="ECO:0000259" key="10">
    <source>
        <dbReference type="PROSITE" id="PS50893"/>
    </source>
</evidence>
<keyword evidence="5" id="KW-0547">Nucleotide-binding</keyword>
<gene>
    <name evidence="11" type="ORF">ASPSYDRAFT_95663</name>
</gene>
<dbReference type="InterPro" id="IPR027417">
    <property type="entry name" value="P-loop_NTPase"/>
</dbReference>
<dbReference type="FunFam" id="3.40.50.300:FF:000054">
    <property type="entry name" value="ABC multidrug transporter atrF"/>
    <property type="match status" value="1"/>
</dbReference>
<dbReference type="PANTHER" id="PTHR19241">
    <property type="entry name" value="ATP-BINDING CASSETTE TRANSPORTER"/>
    <property type="match status" value="1"/>
</dbReference>
<dbReference type="SUPFAM" id="SSF52540">
    <property type="entry name" value="P-loop containing nucleoside triphosphate hydrolases"/>
    <property type="match status" value="1"/>
</dbReference>
<feature type="domain" description="ABC transporter" evidence="10">
    <location>
        <begin position="2"/>
        <end position="244"/>
    </location>
</feature>
<dbReference type="GO" id="GO:0140359">
    <property type="term" value="F:ABC-type transporter activity"/>
    <property type="evidence" value="ECO:0007669"/>
    <property type="project" value="InterPro"/>
</dbReference>
<keyword evidence="3" id="KW-0813">Transport</keyword>
<evidence type="ECO:0000256" key="6">
    <source>
        <dbReference type="ARBA" id="ARBA00022840"/>
    </source>
</evidence>
<dbReference type="Gene3D" id="3.40.50.300">
    <property type="entry name" value="P-loop containing nucleotide triphosphate hydrolases"/>
    <property type="match status" value="1"/>
</dbReference>
<proteinExistence type="inferred from homology"/>
<dbReference type="GO" id="GO:0005524">
    <property type="term" value="F:ATP binding"/>
    <property type="evidence" value="ECO:0007669"/>
    <property type="project" value="UniProtKB-KW"/>
</dbReference>
<feature type="transmembrane region" description="Helical" evidence="9">
    <location>
        <begin position="558"/>
        <end position="579"/>
    </location>
</feature>
<dbReference type="Pfam" id="PF19055">
    <property type="entry name" value="ABC2_membrane_7"/>
    <property type="match status" value="1"/>
</dbReference>
<dbReference type="AlphaFoldDB" id="A0A1L9SYN4"/>
<reference evidence="12" key="1">
    <citation type="journal article" date="2017" name="Genome Biol.">
        <title>Comparative genomics reveals high biological diversity and specific adaptations in the industrially and medically important fungal genus Aspergillus.</title>
        <authorList>
            <person name="de Vries R.P."/>
            <person name="Riley R."/>
            <person name="Wiebenga A."/>
            <person name="Aguilar-Osorio G."/>
            <person name="Amillis S."/>
            <person name="Uchima C.A."/>
            <person name="Anderluh G."/>
            <person name="Asadollahi M."/>
            <person name="Askin M."/>
            <person name="Barry K."/>
            <person name="Battaglia E."/>
            <person name="Bayram O."/>
            <person name="Benocci T."/>
            <person name="Braus-Stromeyer S.A."/>
            <person name="Caldana C."/>
            <person name="Canovas D."/>
            <person name="Cerqueira G.C."/>
            <person name="Chen F."/>
            <person name="Chen W."/>
            <person name="Choi C."/>
            <person name="Clum A."/>
            <person name="Dos Santos R.A."/>
            <person name="Damasio A.R."/>
            <person name="Diallinas G."/>
            <person name="Emri T."/>
            <person name="Fekete E."/>
            <person name="Flipphi M."/>
            <person name="Freyberg S."/>
            <person name="Gallo A."/>
            <person name="Gournas C."/>
            <person name="Habgood R."/>
            <person name="Hainaut M."/>
            <person name="Harispe M.L."/>
            <person name="Henrissat B."/>
            <person name="Hilden K.S."/>
            <person name="Hope R."/>
            <person name="Hossain A."/>
            <person name="Karabika E."/>
            <person name="Karaffa L."/>
            <person name="Karanyi Z."/>
            <person name="Krasevec N."/>
            <person name="Kuo A."/>
            <person name="Kusch H."/>
            <person name="LaButti K."/>
            <person name="Lagendijk E.L."/>
            <person name="Lapidus A."/>
            <person name="Levasseur A."/>
            <person name="Lindquist E."/>
            <person name="Lipzen A."/>
            <person name="Logrieco A.F."/>
            <person name="MacCabe A."/>
            <person name="Maekelae M.R."/>
            <person name="Malavazi I."/>
            <person name="Melin P."/>
            <person name="Meyer V."/>
            <person name="Mielnichuk N."/>
            <person name="Miskei M."/>
            <person name="Molnar A.P."/>
            <person name="Mule G."/>
            <person name="Ngan C.Y."/>
            <person name="Orejas M."/>
            <person name="Orosz E."/>
            <person name="Ouedraogo J.P."/>
            <person name="Overkamp K.M."/>
            <person name="Park H.-S."/>
            <person name="Perrone G."/>
            <person name="Piumi F."/>
            <person name="Punt P.J."/>
            <person name="Ram A.F."/>
            <person name="Ramon A."/>
            <person name="Rauscher S."/>
            <person name="Record E."/>
            <person name="Riano-Pachon D.M."/>
            <person name="Robert V."/>
            <person name="Roehrig J."/>
            <person name="Ruller R."/>
            <person name="Salamov A."/>
            <person name="Salih N.S."/>
            <person name="Samson R.A."/>
            <person name="Sandor E."/>
            <person name="Sanguinetti M."/>
            <person name="Schuetze T."/>
            <person name="Sepcic K."/>
            <person name="Shelest E."/>
            <person name="Sherlock G."/>
            <person name="Sophianopoulou V."/>
            <person name="Squina F.M."/>
            <person name="Sun H."/>
            <person name="Susca A."/>
            <person name="Todd R.B."/>
            <person name="Tsang A."/>
            <person name="Unkles S.E."/>
            <person name="van de Wiele N."/>
            <person name="van Rossen-Uffink D."/>
            <person name="Oliveira J.V."/>
            <person name="Vesth T.C."/>
            <person name="Visser J."/>
            <person name="Yu J.-H."/>
            <person name="Zhou M."/>
            <person name="Andersen M.R."/>
            <person name="Archer D.B."/>
            <person name="Baker S.E."/>
            <person name="Benoit I."/>
            <person name="Brakhage A.A."/>
            <person name="Braus G.H."/>
            <person name="Fischer R."/>
            <person name="Frisvad J.C."/>
            <person name="Goldman G.H."/>
            <person name="Houbraken J."/>
            <person name="Oakley B."/>
            <person name="Pocsi I."/>
            <person name="Scazzocchio C."/>
            <person name="Seiboth B."/>
            <person name="vanKuyk P.A."/>
            <person name="Wortman J."/>
            <person name="Dyer P.S."/>
            <person name="Grigoriev I.V."/>
        </authorList>
    </citation>
    <scope>NUCLEOTIDE SEQUENCE [LARGE SCALE GENOMIC DNA]</scope>
    <source>
        <strain evidence="12">CBS 593.65</strain>
    </source>
</reference>
<dbReference type="GO" id="GO:0016887">
    <property type="term" value="F:ATP hydrolysis activity"/>
    <property type="evidence" value="ECO:0007669"/>
    <property type="project" value="InterPro"/>
</dbReference>
<dbReference type="Proteomes" id="UP000184356">
    <property type="component" value="Unassembled WGS sequence"/>
</dbReference>
<keyword evidence="8 9" id="KW-0472">Membrane</keyword>
<evidence type="ECO:0000256" key="7">
    <source>
        <dbReference type="ARBA" id="ARBA00022989"/>
    </source>
</evidence>
<name>A0A1L9SYN4_9EURO</name>
<evidence type="ECO:0000256" key="4">
    <source>
        <dbReference type="ARBA" id="ARBA00022692"/>
    </source>
</evidence>
<dbReference type="GO" id="GO:0016020">
    <property type="term" value="C:membrane"/>
    <property type="evidence" value="ECO:0007669"/>
    <property type="project" value="UniProtKB-SubCell"/>
</dbReference>
<dbReference type="CDD" id="cd03232">
    <property type="entry name" value="ABCG_PDR_domain2"/>
    <property type="match status" value="1"/>
</dbReference>
<feature type="transmembrane region" description="Helical" evidence="9">
    <location>
        <begin position="406"/>
        <end position="429"/>
    </location>
</feature>
<dbReference type="InterPro" id="IPR003593">
    <property type="entry name" value="AAA+_ATPase"/>
</dbReference>
<comment type="subcellular location">
    <subcellularLocation>
        <location evidence="1">Membrane</location>
        <topology evidence="1">Multi-pass membrane protein</topology>
    </subcellularLocation>
</comment>
<keyword evidence="12" id="KW-1185">Reference proteome</keyword>
<evidence type="ECO:0000256" key="2">
    <source>
        <dbReference type="ARBA" id="ARBA00006012"/>
    </source>
</evidence>
<keyword evidence="4 9" id="KW-0812">Transmembrane</keyword>
<evidence type="ECO:0000256" key="3">
    <source>
        <dbReference type="ARBA" id="ARBA00022448"/>
    </source>
</evidence>